<dbReference type="AlphaFoldDB" id="A0A7W8E7I3"/>
<gene>
    <name evidence="2" type="ORF">HDF15_000670</name>
</gene>
<evidence type="ECO:0000313" key="3">
    <source>
        <dbReference type="Proteomes" id="UP000584867"/>
    </source>
</evidence>
<name>A0A7W8E7I3_9BACT</name>
<dbReference type="RefSeq" id="WP_184252826.1">
    <property type="nucleotide sequence ID" value="NZ_JACHIO010000002.1"/>
</dbReference>
<dbReference type="NCBIfam" id="TIGR03425">
    <property type="entry name" value="urea_degr_2"/>
    <property type="match status" value="1"/>
</dbReference>
<dbReference type="EMBL" id="JACHIO010000002">
    <property type="protein sequence ID" value="MBB5062343.1"/>
    <property type="molecule type" value="Genomic_DNA"/>
</dbReference>
<dbReference type="PANTHER" id="PTHR31527">
    <property type="entry name" value="RE64534P"/>
    <property type="match status" value="1"/>
</dbReference>
<organism evidence="2 3">
    <name type="scientific">Granulicella mallensis</name>
    <dbReference type="NCBI Taxonomy" id="940614"/>
    <lineage>
        <taxon>Bacteria</taxon>
        <taxon>Pseudomonadati</taxon>
        <taxon>Acidobacteriota</taxon>
        <taxon>Terriglobia</taxon>
        <taxon>Terriglobales</taxon>
        <taxon>Acidobacteriaceae</taxon>
        <taxon>Granulicella</taxon>
    </lineage>
</organism>
<evidence type="ECO:0000313" key="2">
    <source>
        <dbReference type="EMBL" id="MBB5062343.1"/>
    </source>
</evidence>
<dbReference type="InterPro" id="IPR017792">
    <property type="entry name" value="UAAP1"/>
</dbReference>
<dbReference type="Proteomes" id="UP000584867">
    <property type="component" value="Unassembled WGS sequence"/>
</dbReference>
<reference evidence="2 3" key="1">
    <citation type="submission" date="2020-08" db="EMBL/GenBank/DDBJ databases">
        <title>Genomic Encyclopedia of Type Strains, Phase IV (KMG-V): Genome sequencing to study the core and pangenomes of soil and plant-associated prokaryotes.</title>
        <authorList>
            <person name="Whitman W."/>
        </authorList>
    </citation>
    <scope>NUCLEOTIDE SEQUENCE [LARGE SCALE GENOMIC DNA]</scope>
    <source>
        <strain evidence="2 3">X5P3</strain>
    </source>
</reference>
<comment type="caution">
    <text evidence="2">The sequence shown here is derived from an EMBL/GenBank/DDBJ whole genome shotgun (WGS) entry which is preliminary data.</text>
</comment>
<proteinExistence type="predicted"/>
<feature type="domain" description="DUF1989" evidence="1">
    <location>
        <begin position="9"/>
        <end position="181"/>
    </location>
</feature>
<evidence type="ECO:0000259" key="1">
    <source>
        <dbReference type="Pfam" id="PF09347"/>
    </source>
</evidence>
<accession>A0A7W8E7I3</accession>
<sequence length="237" mass="26427">MNTSTLWEETLPGSSSWSHILKRGTALRIEAIEDNSNVGAIFLNADNPSERLNLSDTLKAQHIARLAKDSVLYSDMGRILCSITDDTLGWHDPLGGCSDATLVEKKYGRLSYQEAKNNWHQNALDGFLIELAKYGMNGRDLMMNVNFFSKVAVREDGGMRFVENHSAAGSAIELRSEMNTLVILNTCQHPMDPDKTYAQRPVKLTIKKVEAPGPDDTCRNACPENGRGFILTERYFV</sequence>
<dbReference type="InterPro" id="IPR018959">
    <property type="entry name" value="DUF1989"/>
</dbReference>
<dbReference type="Pfam" id="PF09347">
    <property type="entry name" value="DUF1989"/>
    <property type="match status" value="1"/>
</dbReference>
<dbReference type="PANTHER" id="PTHR31527:SF0">
    <property type="entry name" value="RE64534P"/>
    <property type="match status" value="1"/>
</dbReference>
<protein>
    <recommendedName>
        <fullName evidence="1">DUF1989 domain-containing protein</fullName>
    </recommendedName>
</protein>